<feature type="transmembrane region" description="Helical" evidence="1">
    <location>
        <begin position="43"/>
        <end position="65"/>
    </location>
</feature>
<evidence type="ECO:0000256" key="1">
    <source>
        <dbReference type="SAM" id="Phobius"/>
    </source>
</evidence>
<evidence type="ECO:0000313" key="2">
    <source>
        <dbReference type="EMBL" id="MFC3302742.1"/>
    </source>
</evidence>
<sequence length="246" mass="27029">MTADHKPFDTGSADLADTMVVERFYDRELTGRERAIKLLKQSLAALARLVGLALLLVPFQLMGVVTLDLPLSMFDRLTPEDGLAASRFMSQGEGYLMMVLLAVLLMTRRWGSQLTGRVIMLSWVLTIVFLTMLIVDLAPELDSEDFPSARFVGSLIGSWFVGQLVAVTVYDLLRGGAWWRAPFFGSALGFAVQAAIYFPGAFAGTGAPWGWWMAVSLFLTTLISAVFLLFYGPLRRLIRPVPGLGG</sequence>
<comment type="caution">
    <text evidence="2">The sequence shown here is derived from an EMBL/GenBank/DDBJ whole genome shotgun (WGS) entry which is preliminary data.</text>
</comment>
<evidence type="ECO:0000313" key="3">
    <source>
        <dbReference type="Proteomes" id="UP001595607"/>
    </source>
</evidence>
<protein>
    <submittedName>
        <fullName evidence="2">VUT family protein</fullName>
    </submittedName>
</protein>
<organism evidence="2 3">
    <name type="scientific">Parvularcula lutaonensis</name>
    <dbReference type="NCBI Taxonomy" id="491923"/>
    <lineage>
        <taxon>Bacteria</taxon>
        <taxon>Pseudomonadati</taxon>
        <taxon>Pseudomonadota</taxon>
        <taxon>Alphaproteobacteria</taxon>
        <taxon>Parvularculales</taxon>
        <taxon>Parvularculaceae</taxon>
        <taxon>Parvularcula</taxon>
    </lineage>
</organism>
<name>A0ABV7MD03_9PROT</name>
<dbReference type="EMBL" id="JBHRVA010000002">
    <property type="protein sequence ID" value="MFC3302742.1"/>
    <property type="molecule type" value="Genomic_DNA"/>
</dbReference>
<dbReference type="RefSeq" id="WP_189571426.1">
    <property type="nucleotide sequence ID" value="NZ_BMXU01000001.1"/>
</dbReference>
<reference evidence="3" key="1">
    <citation type="journal article" date="2019" name="Int. J. Syst. Evol. Microbiol.">
        <title>The Global Catalogue of Microorganisms (GCM) 10K type strain sequencing project: providing services to taxonomists for standard genome sequencing and annotation.</title>
        <authorList>
            <consortium name="The Broad Institute Genomics Platform"/>
            <consortium name="The Broad Institute Genome Sequencing Center for Infectious Disease"/>
            <person name="Wu L."/>
            <person name="Ma J."/>
        </authorList>
    </citation>
    <scope>NUCLEOTIDE SEQUENCE [LARGE SCALE GENOMIC DNA]</scope>
    <source>
        <strain evidence="3">KCTC 22245</strain>
    </source>
</reference>
<feature type="transmembrane region" description="Helical" evidence="1">
    <location>
        <begin position="85"/>
        <end position="106"/>
    </location>
</feature>
<feature type="transmembrane region" description="Helical" evidence="1">
    <location>
        <begin position="182"/>
        <end position="203"/>
    </location>
</feature>
<keyword evidence="1" id="KW-0472">Membrane</keyword>
<dbReference type="Proteomes" id="UP001595607">
    <property type="component" value="Unassembled WGS sequence"/>
</dbReference>
<gene>
    <name evidence="2" type="ORF">ACFONP_08355</name>
</gene>
<feature type="transmembrane region" description="Helical" evidence="1">
    <location>
        <begin position="151"/>
        <end position="170"/>
    </location>
</feature>
<feature type="transmembrane region" description="Helical" evidence="1">
    <location>
        <begin position="209"/>
        <end position="231"/>
    </location>
</feature>
<accession>A0ABV7MD03</accession>
<feature type="transmembrane region" description="Helical" evidence="1">
    <location>
        <begin position="118"/>
        <end position="139"/>
    </location>
</feature>
<keyword evidence="1" id="KW-0812">Transmembrane</keyword>
<proteinExistence type="predicted"/>
<keyword evidence="1" id="KW-1133">Transmembrane helix</keyword>
<keyword evidence="3" id="KW-1185">Reference proteome</keyword>